<keyword evidence="8" id="KW-0862">Zinc</keyword>
<dbReference type="InterPro" id="IPR018253">
    <property type="entry name" value="DnaJ_domain_CS"/>
</dbReference>
<evidence type="ECO:0000256" key="7">
    <source>
        <dbReference type="ARBA" id="ARBA00022771"/>
    </source>
</evidence>
<dbReference type="SUPFAM" id="SSF100920">
    <property type="entry name" value="Heat shock protein 70kD (HSP70), peptide-binding domain"/>
    <property type="match status" value="1"/>
</dbReference>
<dbReference type="SUPFAM" id="SSF49493">
    <property type="entry name" value="HSP40/DnaJ peptide-binding domain"/>
    <property type="match status" value="2"/>
</dbReference>
<dbReference type="NCBIfam" id="NF003520">
    <property type="entry name" value="PRK05183.1"/>
    <property type="match status" value="1"/>
</dbReference>
<dbReference type="SUPFAM" id="SSF53067">
    <property type="entry name" value="Actin-like ATPase domain"/>
    <property type="match status" value="2"/>
</dbReference>
<feature type="coiled-coil region" evidence="12">
    <location>
        <begin position="249"/>
        <end position="276"/>
    </location>
</feature>
<dbReference type="CDD" id="cd10234">
    <property type="entry name" value="ASKHA_NBD_HSP70_DnaK-like"/>
    <property type="match status" value="1"/>
</dbReference>
<dbReference type="InterPro" id="IPR001623">
    <property type="entry name" value="DnaJ_domain"/>
</dbReference>
<dbReference type="PRINTS" id="PR00625">
    <property type="entry name" value="JDOMAIN"/>
</dbReference>
<evidence type="ECO:0000256" key="6">
    <source>
        <dbReference type="ARBA" id="ARBA00022741"/>
    </source>
</evidence>
<dbReference type="Pfam" id="PF00012">
    <property type="entry name" value="HSP70"/>
    <property type="match status" value="1"/>
</dbReference>
<keyword evidence="3" id="KW-0597">Phosphoprotein</keyword>
<dbReference type="FunFam" id="3.90.640.10:FF:000003">
    <property type="entry name" value="Molecular chaperone DnaK"/>
    <property type="match status" value="1"/>
</dbReference>
<name>A0A537JKN3_9BACT</name>
<comment type="similarity">
    <text evidence="2">Belongs to the heat shock protein 70 family.</text>
</comment>
<dbReference type="GO" id="GO:0005524">
    <property type="term" value="F:ATP binding"/>
    <property type="evidence" value="ECO:0007669"/>
    <property type="project" value="UniProtKB-KW"/>
</dbReference>
<dbReference type="InterPro" id="IPR008971">
    <property type="entry name" value="HSP40/DnaJ_pept-bd"/>
</dbReference>
<feature type="compositionally biased region" description="Basic and acidic residues" evidence="13">
    <location>
        <begin position="755"/>
        <end position="785"/>
    </location>
</feature>
<dbReference type="InterPro" id="IPR012725">
    <property type="entry name" value="Chaperone_DnaK"/>
</dbReference>
<dbReference type="HAMAP" id="MF_00332">
    <property type="entry name" value="DnaK"/>
    <property type="match status" value="1"/>
</dbReference>
<organism evidence="15 16">
    <name type="scientific">Candidatus Segetimicrobium genomatis</name>
    <dbReference type="NCBI Taxonomy" id="2569760"/>
    <lineage>
        <taxon>Bacteria</taxon>
        <taxon>Bacillati</taxon>
        <taxon>Candidatus Sysuimicrobiota</taxon>
        <taxon>Candidatus Sysuimicrobiia</taxon>
        <taxon>Candidatus Sysuimicrobiales</taxon>
        <taxon>Candidatus Segetimicrobiaceae</taxon>
        <taxon>Candidatus Segetimicrobium</taxon>
    </lineage>
</organism>
<dbReference type="Gene3D" id="3.30.420.40">
    <property type="match status" value="2"/>
</dbReference>
<evidence type="ECO:0000313" key="15">
    <source>
        <dbReference type="EMBL" id="TMI84113.1"/>
    </source>
</evidence>
<dbReference type="Pfam" id="PF01556">
    <property type="entry name" value="DnaJ_C"/>
    <property type="match status" value="1"/>
</dbReference>
<evidence type="ECO:0000256" key="2">
    <source>
        <dbReference type="ARBA" id="ARBA00007381"/>
    </source>
</evidence>
<evidence type="ECO:0000313" key="16">
    <source>
        <dbReference type="Proteomes" id="UP000318093"/>
    </source>
</evidence>
<feature type="region of interest" description="Disordered" evidence="13">
    <location>
        <begin position="606"/>
        <end position="856"/>
    </location>
</feature>
<feature type="compositionally biased region" description="Gly residues" evidence="13">
    <location>
        <begin position="607"/>
        <end position="616"/>
    </location>
</feature>
<dbReference type="InterPro" id="IPR029048">
    <property type="entry name" value="HSP70_C_sf"/>
</dbReference>
<protein>
    <submittedName>
        <fullName evidence="15">Molecular chaperone DnaK</fullName>
    </submittedName>
</protein>
<dbReference type="InterPro" id="IPR036869">
    <property type="entry name" value="J_dom_sf"/>
</dbReference>
<keyword evidence="10" id="KW-0346">Stress response</keyword>
<dbReference type="CDD" id="cd10747">
    <property type="entry name" value="DnaJ_C"/>
    <property type="match status" value="1"/>
</dbReference>
<gene>
    <name evidence="15" type="primary">dnaK</name>
    <name evidence="15" type="ORF">E6H03_02590</name>
</gene>
<dbReference type="PROSITE" id="PS50076">
    <property type="entry name" value="DNAJ_2"/>
    <property type="match status" value="1"/>
</dbReference>
<keyword evidence="4" id="KW-0479">Metal-binding</keyword>
<dbReference type="InterPro" id="IPR013126">
    <property type="entry name" value="Hsp_70_fam"/>
</dbReference>
<evidence type="ECO:0000256" key="12">
    <source>
        <dbReference type="SAM" id="Coils"/>
    </source>
</evidence>
<dbReference type="FunFam" id="3.30.420.40:FF:000004">
    <property type="entry name" value="Molecular chaperone DnaK"/>
    <property type="match status" value="1"/>
</dbReference>
<dbReference type="Gene3D" id="2.60.34.10">
    <property type="entry name" value="Substrate Binding Domain Of DNAk, Chain A, domain 1"/>
    <property type="match status" value="1"/>
</dbReference>
<evidence type="ECO:0000256" key="8">
    <source>
        <dbReference type="ARBA" id="ARBA00022833"/>
    </source>
</evidence>
<dbReference type="InterPro" id="IPR043129">
    <property type="entry name" value="ATPase_NBD"/>
</dbReference>
<proteinExistence type="inferred from homology"/>
<evidence type="ECO:0000256" key="13">
    <source>
        <dbReference type="SAM" id="MobiDB-lite"/>
    </source>
</evidence>
<dbReference type="GO" id="GO:0051082">
    <property type="term" value="F:unfolded protein binding"/>
    <property type="evidence" value="ECO:0007669"/>
    <property type="project" value="InterPro"/>
</dbReference>
<dbReference type="EMBL" id="VBAN01000077">
    <property type="protein sequence ID" value="TMI84113.1"/>
    <property type="molecule type" value="Genomic_DNA"/>
</dbReference>
<dbReference type="Pfam" id="PF00226">
    <property type="entry name" value="DnaJ"/>
    <property type="match status" value="1"/>
</dbReference>
<feature type="compositionally biased region" description="Basic and acidic residues" evidence="13">
    <location>
        <begin position="630"/>
        <end position="647"/>
    </location>
</feature>
<evidence type="ECO:0000256" key="5">
    <source>
        <dbReference type="ARBA" id="ARBA00022737"/>
    </source>
</evidence>
<dbReference type="AlphaFoldDB" id="A0A537JKN3"/>
<dbReference type="Proteomes" id="UP000318093">
    <property type="component" value="Unassembled WGS sequence"/>
</dbReference>
<dbReference type="NCBIfam" id="TIGR02350">
    <property type="entry name" value="prok_dnaK"/>
    <property type="match status" value="1"/>
</dbReference>
<evidence type="ECO:0000259" key="14">
    <source>
        <dbReference type="PROSITE" id="PS50076"/>
    </source>
</evidence>
<dbReference type="Gene3D" id="2.60.260.20">
    <property type="entry name" value="Urease metallochaperone UreE, N-terminal domain"/>
    <property type="match status" value="2"/>
</dbReference>
<evidence type="ECO:0000256" key="3">
    <source>
        <dbReference type="ARBA" id="ARBA00022553"/>
    </source>
</evidence>
<evidence type="ECO:0000256" key="4">
    <source>
        <dbReference type="ARBA" id="ARBA00022723"/>
    </source>
</evidence>
<dbReference type="FunFam" id="2.60.260.20:FF:000005">
    <property type="entry name" value="Chaperone protein dnaJ 1, mitochondrial"/>
    <property type="match status" value="1"/>
</dbReference>
<keyword evidence="6" id="KW-0547">Nucleotide-binding</keyword>
<feature type="domain" description="J" evidence="14">
    <location>
        <begin position="860"/>
        <end position="925"/>
    </location>
</feature>
<dbReference type="FunFam" id="1.20.1270.10:FF:000001">
    <property type="entry name" value="Molecular chaperone DnaK"/>
    <property type="match status" value="1"/>
</dbReference>
<dbReference type="CDD" id="cd06257">
    <property type="entry name" value="DnaJ"/>
    <property type="match status" value="1"/>
</dbReference>
<evidence type="ECO:0000256" key="9">
    <source>
        <dbReference type="ARBA" id="ARBA00022840"/>
    </source>
</evidence>
<dbReference type="PROSITE" id="PS01036">
    <property type="entry name" value="HSP70_3"/>
    <property type="match status" value="1"/>
</dbReference>
<keyword evidence="9" id="KW-0067">ATP-binding</keyword>
<comment type="function">
    <text evidence="1">Acts as a chaperone.</text>
</comment>
<dbReference type="FunFam" id="2.60.34.10:FF:000014">
    <property type="entry name" value="Chaperone protein DnaK HSP70"/>
    <property type="match status" value="1"/>
</dbReference>
<comment type="caution">
    <text evidence="15">The sequence shown here is derived from an EMBL/GenBank/DDBJ whole genome shotgun (WGS) entry which is preliminary data.</text>
</comment>
<dbReference type="SMART" id="SM00271">
    <property type="entry name" value="DnaJ"/>
    <property type="match status" value="1"/>
</dbReference>
<keyword evidence="12" id="KW-0175">Coiled coil</keyword>
<accession>A0A537JKN3</accession>
<dbReference type="GO" id="GO:0140662">
    <property type="term" value="F:ATP-dependent protein folding chaperone"/>
    <property type="evidence" value="ECO:0007669"/>
    <property type="project" value="InterPro"/>
</dbReference>
<dbReference type="Gene3D" id="1.20.1270.10">
    <property type="match status" value="1"/>
</dbReference>
<dbReference type="PROSITE" id="PS00297">
    <property type="entry name" value="HSP70_1"/>
    <property type="match status" value="1"/>
</dbReference>
<dbReference type="InterPro" id="IPR018181">
    <property type="entry name" value="Heat_shock_70_CS"/>
</dbReference>
<keyword evidence="11" id="KW-0143">Chaperone</keyword>
<evidence type="ECO:0000256" key="11">
    <source>
        <dbReference type="ARBA" id="ARBA00023186"/>
    </source>
</evidence>
<feature type="non-terminal residue" evidence="15">
    <location>
        <position position="1181"/>
    </location>
</feature>
<dbReference type="NCBIfam" id="NF001413">
    <property type="entry name" value="PRK00290.1"/>
    <property type="match status" value="1"/>
</dbReference>
<dbReference type="InterPro" id="IPR002939">
    <property type="entry name" value="DnaJ_C"/>
</dbReference>
<evidence type="ECO:0000256" key="10">
    <source>
        <dbReference type="ARBA" id="ARBA00023016"/>
    </source>
</evidence>
<dbReference type="PANTHER" id="PTHR19375">
    <property type="entry name" value="HEAT SHOCK PROTEIN 70KDA"/>
    <property type="match status" value="1"/>
</dbReference>
<keyword evidence="7" id="KW-0863">Zinc-finger</keyword>
<dbReference type="Gene3D" id="3.90.640.10">
    <property type="entry name" value="Actin, Chain A, domain 4"/>
    <property type="match status" value="1"/>
</dbReference>
<evidence type="ECO:0000256" key="1">
    <source>
        <dbReference type="ARBA" id="ARBA00002290"/>
    </source>
</evidence>
<sequence length="1181" mass="127212">MPKVVGIDLGTTNSVIAVMIGGEPTVIPNSEGSRLTPSVVGFTKTGERLVGQMARRQAILNPENTVYSIKRFMGRRLNEVESERKIVSYKVEEGKNGTAVVNIPAAGKTFSPEEISAMILQKLKTDAEAYLGEKVEQAVITVPAYFNDAQRTATRNAGEIAGLKVLRIINEPTASALAYGRQLEQKHAKTILVFDLGGGTFDVSILEIGEGVYEVKSTNGDTHLGGDDFDERIVNWLADEFRKQQGIDLRQDRQALQRLREAAERAKIELSTVVQTSINLPFITADATGPKHLDVVLTRAKFDELTADLVERCIGPFKQALSDAKLTEKDLNEVILVGGATRMPSVQELVRRLTGKEPNKEVHPDEVVAVGAAIQAGVLAGEVREVVLLDVTPLSLGIETLGGVDTILIPRNTTIPTRKAETFSTAEDGQTAVDVHVLQGERPMARDNRTLGKFLLDGLPPAPRGVPQIDVTFDIDANGILNVSAKDKATGREQSIKITGTGTLDKKEVDRLVKEAEGHATEDQRQRDAAEIKNRGDSLAYQTERMLKEVGDKVSADDRRSVETALAALREALKSADGDRIKRASEALQQASYKLGEEMYKRSTAGAGAGAAGGQPGADTPAGDASSPSRWHDDNGTHEERRVPRGREHTRRRRERRGRSGRRCRGGAAGRPGRPLGGRAEGKGPGGPGDRAAELAAFPPLRGRSGKLQEAGGQRPAGRGGTDPPPDARAGADRPRQPGARAGVCRRPGRIGQGADRRPAHDPPADSRPARGHGRPADRGGRQDLRSPAARGGRRRPVARLRAGARDGDRRGAQGLPPQRRRPQAGQGHGGGRRPGERRYVTVAGSGTDPPGGSTMEFKDHYKVLGVERTADPKAISQAFRRLARQHHPDVNPGNKEAETRFKEINEAYQVLHDPDKRAKYDRVLDLRQHGGGWEEMLRGTGGGEDGRYTVYGAPEDLGQFSDFFRSLFGGLGGGGFGEGLFGEGGAAGRGGRGVEELLRRRGAGPRARGGRQNAGQDVEGTIEITLDEAYRGATRTLAIPAGGARPAHSIEVKIPRGVRSGQRIRAAGQGQGGDLYLTVQIAPHPVFTRDDDDLQCEVQVPVWTAALGGQVEVPTLSGRVMMTIPPGTPDGRTFRLRGQGMAHLRGDGAGDELVKVRLALPEPLTPRDRELFEEMRRLHE</sequence>
<dbReference type="PROSITE" id="PS00329">
    <property type="entry name" value="HSP70_2"/>
    <property type="match status" value="1"/>
</dbReference>
<dbReference type="PRINTS" id="PR00301">
    <property type="entry name" value="HEATSHOCK70"/>
</dbReference>
<dbReference type="SUPFAM" id="SSF100934">
    <property type="entry name" value="Heat shock protein 70kD (HSP70), C-terminal subdomain"/>
    <property type="match status" value="1"/>
</dbReference>
<keyword evidence="5" id="KW-0677">Repeat</keyword>
<dbReference type="GO" id="GO:0008270">
    <property type="term" value="F:zinc ion binding"/>
    <property type="evidence" value="ECO:0007669"/>
    <property type="project" value="UniProtKB-KW"/>
</dbReference>
<dbReference type="InterPro" id="IPR029047">
    <property type="entry name" value="HSP70_peptide-bd_sf"/>
</dbReference>
<dbReference type="SUPFAM" id="SSF46565">
    <property type="entry name" value="Chaperone J-domain"/>
    <property type="match status" value="1"/>
</dbReference>
<dbReference type="Gene3D" id="1.10.287.110">
    <property type="entry name" value="DnaJ domain"/>
    <property type="match status" value="1"/>
</dbReference>
<dbReference type="PROSITE" id="PS00636">
    <property type="entry name" value="DNAJ_1"/>
    <property type="match status" value="1"/>
</dbReference>
<feature type="compositionally biased region" description="Basic residues" evidence="13">
    <location>
        <begin position="648"/>
        <end position="665"/>
    </location>
</feature>
<reference evidence="15 16" key="1">
    <citation type="journal article" date="2019" name="Nat. Microbiol.">
        <title>Mediterranean grassland soil C-N compound turnover is dependent on rainfall and depth, and is mediated by genomically divergent microorganisms.</title>
        <authorList>
            <person name="Diamond S."/>
            <person name="Andeer P.F."/>
            <person name="Li Z."/>
            <person name="Crits-Christoph A."/>
            <person name="Burstein D."/>
            <person name="Anantharaman K."/>
            <person name="Lane K.R."/>
            <person name="Thomas B.C."/>
            <person name="Pan C."/>
            <person name="Northen T.R."/>
            <person name="Banfield J.F."/>
        </authorList>
    </citation>
    <scope>NUCLEOTIDE SEQUENCE [LARGE SCALE GENOMIC DNA]</scope>
    <source>
        <strain evidence="15">NP_6</strain>
    </source>
</reference>